<dbReference type="PANTHER" id="PTHR12864">
    <property type="entry name" value="RAN BINDING PROTEIN 9-RELATED"/>
    <property type="match status" value="1"/>
</dbReference>
<sequence>MHAHFAQPHQAAAAAAVAAAAMAVSNTSSTSSTSEAHALTPVHHTATKTEWMEAIEQQRLERSTLNRLIINYLVTEGFKEAAEKFAEEAGISLNNIDLTSLDERLRIREAIETGRIQDAISLINTKAPELLDQNRQLAFHLKQKKGLLFQQQHLIELIRSNLIDEALTYAQIHLAEFAEEEIKMRQELEKTMALLVFDKPLESPYGYLMQISHRQQVANEINSALLIYQNDESESDLSMLVRMATYMQEKLDNKQLRYPKLVDIAGGKLEDS</sequence>
<comment type="caution">
    <text evidence="2">The sequence shown here is derived from an EMBL/GenBank/DDBJ whole genome shotgun (WGS) entry which is preliminary data.</text>
</comment>
<protein>
    <recommendedName>
        <fullName evidence="1">CTLH domain-containing protein</fullName>
    </recommendedName>
</protein>
<keyword evidence="4" id="KW-1185">Reference proteome</keyword>
<dbReference type="InterPro" id="IPR006595">
    <property type="entry name" value="CTLH_C"/>
</dbReference>
<dbReference type="Proteomes" id="UP000663873">
    <property type="component" value="Unassembled WGS sequence"/>
</dbReference>
<dbReference type="Pfam" id="PF10607">
    <property type="entry name" value="CTLH"/>
    <property type="match status" value="1"/>
</dbReference>
<dbReference type="InterPro" id="IPR024964">
    <property type="entry name" value="CTLH/CRA"/>
</dbReference>
<dbReference type="PROSITE" id="PS50896">
    <property type="entry name" value="LISH"/>
    <property type="match status" value="1"/>
</dbReference>
<dbReference type="SMART" id="SM00667">
    <property type="entry name" value="LisH"/>
    <property type="match status" value="1"/>
</dbReference>
<evidence type="ECO:0000259" key="1">
    <source>
        <dbReference type="PROSITE" id="PS50897"/>
    </source>
</evidence>
<dbReference type="PROSITE" id="PS50897">
    <property type="entry name" value="CTLH"/>
    <property type="match status" value="1"/>
</dbReference>
<dbReference type="SMART" id="SM00668">
    <property type="entry name" value="CTLH"/>
    <property type="match status" value="1"/>
</dbReference>
<dbReference type="AlphaFoldDB" id="A0A820JDA4"/>
<feature type="domain" description="CTLH" evidence="1">
    <location>
        <begin position="100"/>
        <end position="165"/>
    </location>
</feature>
<reference evidence="2" key="1">
    <citation type="submission" date="2021-02" db="EMBL/GenBank/DDBJ databases">
        <authorList>
            <person name="Nowell W R."/>
        </authorList>
    </citation>
    <scope>NUCLEOTIDE SEQUENCE</scope>
</reference>
<evidence type="ECO:0000313" key="4">
    <source>
        <dbReference type="Proteomes" id="UP000663873"/>
    </source>
</evidence>
<dbReference type="EMBL" id="CAJOBP010001964">
    <property type="protein sequence ID" value="CAF4324916.1"/>
    <property type="molecule type" value="Genomic_DNA"/>
</dbReference>
<name>A0A820JDA4_9BILA</name>
<gene>
    <name evidence="3" type="ORF">TOA249_LOCUS11331</name>
    <name evidence="2" type="ORF">UJA718_LOCUS14114</name>
</gene>
<dbReference type="SMART" id="SM00757">
    <property type="entry name" value="CRA"/>
    <property type="match status" value="1"/>
</dbReference>
<dbReference type="Proteomes" id="UP000663838">
    <property type="component" value="Unassembled WGS sequence"/>
</dbReference>
<evidence type="ECO:0000313" key="3">
    <source>
        <dbReference type="EMBL" id="CAF4611585.1"/>
    </source>
</evidence>
<dbReference type="EMBL" id="CAJOBS010000613">
    <property type="protein sequence ID" value="CAF4611585.1"/>
    <property type="molecule type" value="Genomic_DNA"/>
</dbReference>
<accession>A0A820JDA4</accession>
<dbReference type="InterPro" id="IPR013144">
    <property type="entry name" value="CRA_dom"/>
</dbReference>
<proteinExistence type="predicted"/>
<dbReference type="InterPro" id="IPR006594">
    <property type="entry name" value="LisH"/>
</dbReference>
<organism evidence="2 4">
    <name type="scientific">Rotaria socialis</name>
    <dbReference type="NCBI Taxonomy" id="392032"/>
    <lineage>
        <taxon>Eukaryota</taxon>
        <taxon>Metazoa</taxon>
        <taxon>Spiralia</taxon>
        <taxon>Gnathifera</taxon>
        <taxon>Rotifera</taxon>
        <taxon>Eurotatoria</taxon>
        <taxon>Bdelloidea</taxon>
        <taxon>Philodinida</taxon>
        <taxon>Philodinidae</taxon>
        <taxon>Rotaria</taxon>
    </lineage>
</organism>
<dbReference type="Pfam" id="PF08513">
    <property type="entry name" value="LisH"/>
    <property type="match status" value="1"/>
</dbReference>
<evidence type="ECO:0000313" key="2">
    <source>
        <dbReference type="EMBL" id="CAF4324916.1"/>
    </source>
</evidence>
<dbReference type="InterPro" id="IPR050618">
    <property type="entry name" value="Ubq-SigPath_Reg"/>
</dbReference>